<sequence length="187" mass="20101">MASEQKELRKELLAHADGGSKDLQLNAKAVLAVAADLQAAALKVTELQTEIGQLKSLNSIEESVSECRLRLKEMADQDWTHDEFCREALRDIGANARAIHENSETLLDRVPRLHNRAPPIPTSAGGGGSRPSTDGGSGMPPVINLVEALGGARLSHQRGNGTPILTLPNGQQMTVEPNELVAMLYRP</sequence>
<reference evidence="2" key="1">
    <citation type="submission" date="2021-02" db="EMBL/GenBank/DDBJ databases">
        <authorList>
            <person name="Dougan E. K."/>
            <person name="Rhodes N."/>
            <person name="Thang M."/>
            <person name="Chan C."/>
        </authorList>
    </citation>
    <scope>NUCLEOTIDE SEQUENCE</scope>
</reference>
<dbReference type="Proteomes" id="UP000604046">
    <property type="component" value="Unassembled WGS sequence"/>
</dbReference>
<gene>
    <name evidence="2" type="ORF">SNAT2548_LOCUS33269</name>
</gene>
<evidence type="ECO:0000256" key="1">
    <source>
        <dbReference type="SAM" id="MobiDB-lite"/>
    </source>
</evidence>
<name>A0A812UKE8_9DINO</name>
<dbReference type="AlphaFoldDB" id="A0A812UKE8"/>
<keyword evidence="3" id="KW-1185">Reference proteome</keyword>
<evidence type="ECO:0000313" key="3">
    <source>
        <dbReference type="Proteomes" id="UP000604046"/>
    </source>
</evidence>
<evidence type="ECO:0000313" key="2">
    <source>
        <dbReference type="EMBL" id="CAE7583193.1"/>
    </source>
</evidence>
<dbReference type="EMBL" id="CAJNDS010002747">
    <property type="protein sequence ID" value="CAE7583193.1"/>
    <property type="molecule type" value="Genomic_DNA"/>
</dbReference>
<feature type="region of interest" description="Disordered" evidence="1">
    <location>
        <begin position="115"/>
        <end position="139"/>
    </location>
</feature>
<accession>A0A812UKE8</accession>
<protein>
    <submittedName>
        <fullName evidence="2">Uncharacterized protein</fullName>
    </submittedName>
</protein>
<comment type="caution">
    <text evidence="2">The sequence shown here is derived from an EMBL/GenBank/DDBJ whole genome shotgun (WGS) entry which is preliminary data.</text>
</comment>
<organism evidence="2 3">
    <name type="scientific">Symbiodinium natans</name>
    <dbReference type="NCBI Taxonomy" id="878477"/>
    <lineage>
        <taxon>Eukaryota</taxon>
        <taxon>Sar</taxon>
        <taxon>Alveolata</taxon>
        <taxon>Dinophyceae</taxon>
        <taxon>Suessiales</taxon>
        <taxon>Symbiodiniaceae</taxon>
        <taxon>Symbiodinium</taxon>
    </lineage>
</organism>
<proteinExistence type="predicted"/>